<accession>F2PHK4</accession>
<protein>
    <submittedName>
        <fullName evidence="2">Uncharacterized protein</fullName>
    </submittedName>
</protein>
<evidence type="ECO:0000313" key="2">
    <source>
        <dbReference type="EMBL" id="EGE01372.1"/>
    </source>
</evidence>
<dbReference type="VEuPathDB" id="FungiDB:TEQG_00424"/>
<gene>
    <name evidence="2" type="ORF">TEQG_00424</name>
</gene>
<dbReference type="EMBL" id="DS995718">
    <property type="protein sequence ID" value="EGE01372.1"/>
    <property type="molecule type" value="Genomic_DNA"/>
</dbReference>
<feature type="region of interest" description="Disordered" evidence="1">
    <location>
        <begin position="35"/>
        <end position="84"/>
    </location>
</feature>
<dbReference type="Proteomes" id="UP000009169">
    <property type="component" value="Unassembled WGS sequence"/>
</dbReference>
<organism evidence="2 3">
    <name type="scientific">Trichophyton equinum (strain ATCC MYA-4606 / CBS 127.97)</name>
    <name type="common">Horse ringworm fungus</name>
    <dbReference type="NCBI Taxonomy" id="559882"/>
    <lineage>
        <taxon>Eukaryota</taxon>
        <taxon>Fungi</taxon>
        <taxon>Dikarya</taxon>
        <taxon>Ascomycota</taxon>
        <taxon>Pezizomycotina</taxon>
        <taxon>Eurotiomycetes</taxon>
        <taxon>Eurotiomycetidae</taxon>
        <taxon>Onygenales</taxon>
        <taxon>Arthrodermataceae</taxon>
        <taxon>Trichophyton</taxon>
    </lineage>
</organism>
<dbReference type="HOGENOM" id="CLU_2265591_0_0_1"/>
<proteinExistence type="predicted"/>
<reference evidence="3" key="1">
    <citation type="journal article" date="2012" name="MBio">
        <title>Comparative genome analysis of Trichophyton rubrum and related dermatophytes reveals candidate genes involved in infection.</title>
        <authorList>
            <person name="Martinez D.A."/>
            <person name="Oliver B.G."/>
            <person name="Graeser Y."/>
            <person name="Goldberg J.M."/>
            <person name="Li W."/>
            <person name="Martinez-Rossi N.M."/>
            <person name="Monod M."/>
            <person name="Shelest E."/>
            <person name="Barton R.C."/>
            <person name="Birch E."/>
            <person name="Brakhage A.A."/>
            <person name="Chen Z."/>
            <person name="Gurr S.J."/>
            <person name="Heiman D."/>
            <person name="Heitman J."/>
            <person name="Kosti I."/>
            <person name="Rossi A."/>
            <person name="Saif S."/>
            <person name="Samalova M."/>
            <person name="Saunders C.W."/>
            <person name="Shea T."/>
            <person name="Summerbell R.C."/>
            <person name="Xu J."/>
            <person name="Young S."/>
            <person name="Zeng Q."/>
            <person name="Birren B.W."/>
            <person name="Cuomo C.A."/>
            <person name="White T.C."/>
        </authorList>
    </citation>
    <scope>NUCLEOTIDE SEQUENCE [LARGE SCALE GENOMIC DNA]</scope>
    <source>
        <strain evidence="3">ATCC MYA-4606 / CBS 127.97</strain>
    </source>
</reference>
<evidence type="ECO:0000256" key="1">
    <source>
        <dbReference type="SAM" id="MobiDB-lite"/>
    </source>
</evidence>
<feature type="compositionally biased region" description="Polar residues" evidence="1">
    <location>
        <begin position="64"/>
        <end position="84"/>
    </location>
</feature>
<evidence type="ECO:0000313" key="3">
    <source>
        <dbReference type="Proteomes" id="UP000009169"/>
    </source>
</evidence>
<name>F2PHK4_TRIEC</name>
<dbReference type="AlphaFoldDB" id="F2PHK4"/>
<sequence length="103" mass="11403">MCFKTQHRCTGCWVESIFVREGSVVKIKLENRISGSAGLPYKSPPPYQPPYQGKKGRREDGVRSSGQDTTKFGPEISSTKMQTKPPTYAFGHELSLIGLQLLG</sequence>
<keyword evidence="3" id="KW-1185">Reference proteome</keyword>